<protein>
    <submittedName>
        <fullName evidence="1">Uncharacterized protein</fullName>
    </submittedName>
</protein>
<dbReference type="EMBL" id="JYNV01000129">
    <property type="protein sequence ID" value="KZM25349.1"/>
    <property type="molecule type" value="Genomic_DNA"/>
</dbReference>
<dbReference type="InterPro" id="IPR052820">
    <property type="entry name" value="PhiA_domain"/>
</dbReference>
<gene>
    <name evidence="1" type="ORF">ST47_g3545</name>
</gene>
<dbReference type="AlphaFoldDB" id="A0A163HLD7"/>
<evidence type="ECO:0000313" key="1">
    <source>
        <dbReference type="EMBL" id="KZM25349.1"/>
    </source>
</evidence>
<proteinExistence type="predicted"/>
<sequence>MKYAFAFAFAGLVAGALAGECYAPAPPAYSATASAPTPPAYSAPPAPSATPAPGPGYFAVISSRSASPVHLLSLTARGGKFYLGAGPPSSYCPENIGSGCPPGNDTIFAGGDGTLSLGVVVPGGQQVYVAKDGALSYTVPHSAYIPEGSVIDQFSKTAPGSNNLGTLNFETGFVACPVGGTGSGYQVYGQVDGFEASSECLGFSALTSASEQPGAWQY</sequence>
<dbReference type="PANTHER" id="PTHR42047">
    <property type="entry name" value="PROTEIN, PUTATIVE (AFU_ORTHOLOGUE AFUA_6G03560)-RELATED"/>
    <property type="match status" value="1"/>
</dbReference>
<dbReference type="OrthoDB" id="5430620at2759"/>
<keyword evidence="2" id="KW-1185">Reference proteome</keyword>
<evidence type="ECO:0000313" key="2">
    <source>
        <dbReference type="Proteomes" id="UP000076837"/>
    </source>
</evidence>
<organism evidence="1 2">
    <name type="scientific">Didymella rabiei</name>
    <name type="common">Chickpea ascochyta blight fungus</name>
    <name type="synonym">Mycosphaerella rabiei</name>
    <dbReference type="NCBI Taxonomy" id="5454"/>
    <lineage>
        <taxon>Eukaryota</taxon>
        <taxon>Fungi</taxon>
        <taxon>Dikarya</taxon>
        <taxon>Ascomycota</taxon>
        <taxon>Pezizomycotina</taxon>
        <taxon>Dothideomycetes</taxon>
        <taxon>Pleosporomycetidae</taxon>
        <taxon>Pleosporales</taxon>
        <taxon>Pleosporineae</taxon>
        <taxon>Didymellaceae</taxon>
        <taxon>Ascochyta</taxon>
    </lineage>
</organism>
<dbReference type="STRING" id="5454.A0A163HLD7"/>
<name>A0A163HLD7_DIDRA</name>
<comment type="caution">
    <text evidence="1">The sequence shown here is derived from an EMBL/GenBank/DDBJ whole genome shotgun (WGS) entry which is preliminary data.</text>
</comment>
<dbReference type="Proteomes" id="UP000076837">
    <property type="component" value="Unassembled WGS sequence"/>
</dbReference>
<reference evidence="1 2" key="1">
    <citation type="journal article" date="2016" name="Sci. Rep.">
        <title>Draft genome sequencing and secretome analysis of fungal phytopathogen Ascochyta rabiei provides insight into the necrotrophic effector repertoire.</title>
        <authorList>
            <person name="Verma S."/>
            <person name="Gazara R.K."/>
            <person name="Nizam S."/>
            <person name="Parween S."/>
            <person name="Chattopadhyay D."/>
            <person name="Verma P.K."/>
        </authorList>
    </citation>
    <scope>NUCLEOTIDE SEQUENCE [LARGE SCALE GENOMIC DNA]</scope>
    <source>
        <strain evidence="1 2">ArDII</strain>
    </source>
</reference>
<accession>A0A163HLD7</accession>
<dbReference type="PANTHER" id="PTHR42047:SF1">
    <property type="entry name" value="PROTEIN, PUTATIVE (AFU_ORTHOLOGUE AFUA_6G03560)-RELATED"/>
    <property type="match status" value="1"/>
</dbReference>